<keyword evidence="2" id="KW-0732">Signal</keyword>
<feature type="signal peptide" evidence="2">
    <location>
        <begin position="1"/>
        <end position="21"/>
    </location>
</feature>
<feature type="region of interest" description="Disordered" evidence="1">
    <location>
        <begin position="24"/>
        <end position="58"/>
    </location>
</feature>
<evidence type="ECO:0000313" key="4">
    <source>
        <dbReference type="Proteomes" id="UP000246740"/>
    </source>
</evidence>
<sequence length="70" mass="7674">MCALKLIDLILLESLLVSQHAATSRNLSSKGADHKDTFQDPPVRPADRAGSAYPTAPMRETASLLARLWR</sequence>
<reference evidence="3 4" key="1">
    <citation type="journal article" date="2018" name="Mol. Biol. Evol.">
        <title>Broad Genomic Sampling Reveals a Smut Pathogenic Ancestry of the Fungal Clade Ustilaginomycotina.</title>
        <authorList>
            <person name="Kijpornyongpan T."/>
            <person name="Mondo S.J."/>
            <person name="Barry K."/>
            <person name="Sandor L."/>
            <person name="Lee J."/>
            <person name="Lipzen A."/>
            <person name="Pangilinan J."/>
            <person name="LaButti K."/>
            <person name="Hainaut M."/>
            <person name="Henrissat B."/>
            <person name="Grigoriev I.V."/>
            <person name="Spatafora J.W."/>
            <person name="Aime M.C."/>
        </authorList>
    </citation>
    <scope>NUCLEOTIDE SEQUENCE [LARGE SCALE GENOMIC DNA]</scope>
    <source>
        <strain evidence="3 4">MCA 3645</strain>
    </source>
</reference>
<dbReference type="EMBL" id="KZ819190">
    <property type="protein sequence ID" value="PWZ01562.1"/>
    <property type="molecule type" value="Genomic_DNA"/>
</dbReference>
<feature type="chain" id="PRO_5016263543" description="Secreted protein" evidence="2">
    <location>
        <begin position="22"/>
        <end position="70"/>
    </location>
</feature>
<dbReference type="InParanoid" id="A0A317XU32"/>
<evidence type="ECO:0000313" key="3">
    <source>
        <dbReference type="EMBL" id="PWZ01562.1"/>
    </source>
</evidence>
<dbReference type="Proteomes" id="UP000246740">
    <property type="component" value="Unassembled WGS sequence"/>
</dbReference>
<protein>
    <recommendedName>
        <fullName evidence="5">Secreted protein</fullName>
    </recommendedName>
</protein>
<evidence type="ECO:0000256" key="2">
    <source>
        <dbReference type="SAM" id="SignalP"/>
    </source>
</evidence>
<gene>
    <name evidence="3" type="ORF">BCV70DRAFT_198993</name>
</gene>
<keyword evidence="4" id="KW-1185">Reference proteome</keyword>
<organism evidence="3 4">
    <name type="scientific">Testicularia cyperi</name>
    <dbReference type="NCBI Taxonomy" id="1882483"/>
    <lineage>
        <taxon>Eukaryota</taxon>
        <taxon>Fungi</taxon>
        <taxon>Dikarya</taxon>
        <taxon>Basidiomycota</taxon>
        <taxon>Ustilaginomycotina</taxon>
        <taxon>Ustilaginomycetes</taxon>
        <taxon>Ustilaginales</taxon>
        <taxon>Anthracoideaceae</taxon>
        <taxon>Testicularia</taxon>
    </lineage>
</organism>
<accession>A0A317XU32</accession>
<evidence type="ECO:0008006" key="5">
    <source>
        <dbReference type="Google" id="ProtNLM"/>
    </source>
</evidence>
<evidence type="ECO:0000256" key="1">
    <source>
        <dbReference type="SAM" id="MobiDB-lite"/>
    </source>
</evidence>
<dbReference type="AlphaFoldDB" id="A0A317XU32"/>
<proteinExistence type="predicted"/>
<name>A0A317XU32_9BASI</name>